<reference evidence="1 2" key="1">
    <citation type="submission" date="2024-03" db="EMBL/GenBank/DDBJ databases">
        <title>Novel species of the genus Variovorax.</title>
        <authorList>
            <person name="Liu Q."/>
            <person name="Xin Y.-H."/>
        </authorList>
    </citation>
    <scope>NUCLEOTIDE SEQUENCE [LARGE SCALE GENOMIC DNA]</scope>
    <source>
        <strain evidence="1 2">KACC 18899</strain>
    </source>
</reference>
<evidence type="ECO:0000313" key="1">
    <source>
        <dbReference type="EMBL" id="MEJ8814022.1"/>
    </source>
</evidence>
<comment type="caution">
    <text evidence="1">The sequence shown here is derived from an EMBL/GenBank/DDBJ whole genome shotgun (WGS) entry which is preliminary data.</text>
</comment>
<proteinExistence type="predicted"/>
<sequence>MILSGNELLAIKIVAAATPMAGLAAFAQVRARRRRARALRAERARSTARKAIIEIRAGAATVSGRVVIELTPHLLAGLAAADSAHLRGYPTPDAVMMALAVEATWTTLGDRDEFQAESKLIVTREFVKVRSSARSIESIRVPLRELLEAHRRTPAALPLYCQAEGSIGSKPPEAPRRVLHVGATHARKEFYWVRADAAARASKTESPTNREI</sequence>
<accession>A0ABU8VLL6</accession>
<dbReference type="RefSeq" id="WP_340359253.1">
    <property type="nucleotide sequence ID" value="NZ_JBBKZU010000011.1"/>
</dbReference>
<evidence type="ECO:0000313" key="2">
    <source>
        <dbReference type="Proteomes" id="UP001365846"/>
    </source>
</evidence>
<dbReference type="EMBL" id="JBBKZU010000011">
    <property type="protein sequence ID" value="MEJ8814022.1"/>
    <property type="molecule type" value="Genomic_DNA"/>
</dbReference>
<keyword evidence="2" id="KW-1185">Reference proteome</keyword>
<name>A0ABU8VLL6_9BURK</name>
<organism evidence="1 2">
    <name type="scientific">Variovorax ureilyticus</name>
    <dbReference type="NCBI Taxonomy" id="1836198"/>
    <lineage>
        <taxon>Bacteria</taxon>
        <taxon>Pseudomonadati</taxon>
        <taxon>Pseudomonadota</taxon>
        <taxon>Betaproteobacteria</taxon>
        <taxon>Burkholderiales</taxon>
        <taxon>Comamonadaceae</taxon>
        <taxon>Variovorax</taxon>
    </lineage>
</organism>
<gene>
    <name evidence="1" type="ORF">WKW77_23260</name>
</gene>
<protein>
    <submittedName>
        <fullName evidence="1">Uncharacterized protein</fullName>
    </submittedName>
</protein>
<dbReference type="Proteomes" id="UP001365846">
    <property type="component" value="Unassembled WGS sequence"/>
</dbReference>